<dbReference type="Pfam" id="PF19846">
    <property type="entry name" value="DUF6321"/>
    <property type="match status" value="1"/>
</dbReference>
<gene>
    <name evidence="3" type="ORF">UFOVP714_64</name>
    <name evidence="4" type="ORF">UFOVP864_69</name>
</gene>
<sequence length="184" mass="20577">MMDNAFDLRLFRAKNQIDDALGVNRRGQQPMQQQPMRPMPQVQQPMQQPMQQGQMPMQQQPMQQQPMQQQPMQQGQFGVKPQGQMPMQPRAFAKGGLAMAEGGAWTRKEGKNPEGGLNAKGRASLRAQGHDIKPPVSAKQAKKSPKAAARRKSFCARMSGMPGPMKDDKGRPTRKALSLRKWDC</sequence>
<feature type="compositionally biased region" description="Basic residues" evidence="1">
    <location>
        <begin position="140"/>
        <end position="154"/>
    </location>
</feature>
<dbReference type="EMBL" id="LR796674">
    <property type="protein sequence ID" value="CAB4159143.1"/>
    <property type="molecule type" value="Genomic_DNA"/>
</dbReference>
<evidence type="ECO:0000313" key="4">
    <source>
        <dbReference type="EMBL" id="CAB4167934.1"/>
    </source>
</evidence>
<evidence type="ECO:0000256" key="1">
    <source>
        <dbReference type="SAM" id="MobiDB-lite"/>
    </source>
</evidence>
<protein>
    <recommendedName>
        <fullName evidence="2">DUF6321 domain-containing protein</fullName>
    </recommendedName>
</protein>
<dbReference type="EMBL" id="LR796814">
    <property type="protein sequence ID" value="CAB4167934.1"/>
    <property type="molecule type" value="Genomic_DNA"/>
</dbReference>
<name>A0A6J5NJW2_9CAUD</name>
<feature type="domain" description="DUF6321" evidence="2">
    <location>
        <begin position="110"/>
        <end position="182"/>
    </location>
</feature>
<reference evidence="3" key="1">
    <citation type="submission" date="2020-04" db="EMBL/GenBank/DDBJ databases">
        <authorList>
            <person name="Chiriac C."/>
            <person name="Salcher M."/>
            <person name="Ghai R."/>
            <person name="Kavagutti S V."/>
        </authorList>
    </citation>
    <scope>NUCLEOTIDE SEQUENCE</scope>
</reference>
<organism evidence="3">
    <name type="scientific">uncultured Caudovirales phage</name>
    <dbReference type="NCBI Taxonomy" id="2100421"/>
    <lineage>
        <taxon>Viruses</taxon>
        <taxon>Duplodnaviria</taxon>
        <taxon>Heunggongvirae</taxon>
        <taxon>Uroviricota</taxon>
        <taxon>Caudoviricetes</taxon>
        <taxon>Peduoviridae</taxon>
        <taxon>Maltschvirus</taxon>
        <taxon>Maltschvirus maltsch</taxon>
    </lineage>
</organism>
<evidence type="ECO:0000259" key="2">
    <source>
        <dbReference type="Pfam" id="PF19846"/>
    </source>
</evidence>
<dbReference type="InterPro" id="IPR046284">
    <property type="entry name" value="DUF6321"/>
</dbReference>
<proteinExistence type="predicted"/>
<accession>A0A6J5NJW2</accession>
<evidence type="ECO:0000313" key="3">
    <source>
        <dbReference type="EMBL" id="CAB4159143.1"/>
    </source>
</evidence>
<feature type="region of interest" description="Disordered" evidence="1">
    <location>
        <begin position="126"/>
        <end position="184"/>
    </location>
</feature>